<dbReference type="InterPro" id="IPR036412">
    <property type="entry name" value="HAD-like_sf"/>
</dbReference>
<dbReference type="EMBL" id="SUMD01000008">
    <property type="protein sequence ID" value="TJZ76474.1"/>
    <property type="molecule type" value="Genomic_DNA"/>
</dbReference>
<proteinExistence type="inferred from homology"/>
<dbReference type="Pfam" id="PF12710">
    <property type="entry name" value="HAD"/>
    <property type="match status" value="1"/>
</dbReference>
<dbReference type="NCBIfam" id="TIGR01488">
    <property type="entry name" value="HAD-SF-IB"/>
    <property type="match status" value="1"/>
</dbReference>
<dbReference type="NCBIfam" id="TIGR01490">
    <property type="entry name" value="HAD-SF-IB-hyp1"/>
    <property type="match status" value="1"/>
</dbReference>
<dbReference type="RefSeq" id="WP_136910940.1">
    <property type="nucleotide sequence ID" value="NZ_SUMD01000008.1"/>
</dbReference>
<evidence type="ECO:0000256" key="1">
    <source>
        <dbReference type="ARBA" id="ARBA00009184"/>
    </source>
</evidence>
<dbReference type="GO" id="GO:0016787">
    <property type="term" value="F:hydrolase activity"/>
    <property type="evidence" value="ECO:0007669"/>
    <property type="project" value="UniProtKB-KW"/>
</dbReference>
<dbReference type="InterPro" id="IPR023214">
    <property type="entry name" value="HAD_sf"/>
</dbReference>
<evidence type="ECO:0000256" key="4">
    <source>
        <dbReference type="ARBA" id="ARBA00022842"/>
    </source>
</evidence>
<comment type="similarity">
    <text evidence="1">Belongs to the HAD-like hydrolase superfamily. SerB family.</text>
</comment>
<reference evidence="5 6" key="1">
    <citation type="submission" date="2019-04" db="EMBL/GenBank/DDBJ databases">
        <title>Rhodococcus oryzae sp. nov., a novel actinomycete isolated from rhizosphere soil of rice (Oryza sativa L.).</title>
        <authorList>
            <person name="Li C."/>
        </authorList>
    </citation>
    <scope>NUCLEOTIDE SEQUENCE [LARGE SCALE GENOMIC DNA]</scope>
    <source>
        <strain evidence="5 6">NEAU-CX67</strain>
    </source>
</reference>
<dbReference type="InterPro" id="IPR006385">
    <property type="entry name" value="HAD_hydro_SerB1"/>
</dbReference>
<comment type="caution">
    <text evidence="5">The sequence shown here is derived from an EMBL/GenBank/DDBJ whole genome shotgun (WGS) entry which is preliminary data.</text>
</comment>
<dbReference type="Proteomes" id="UP000305109">
    <property type="component" value="Unassembled WGS sequence"/>
</dbReference>
<gene>
    <name evidence="5" type="ORF">FCG67_17345</name>
</gene>
<keyword evidence="6" id="KW-1185">Reference proteome</keyword>
<dbReference type="Gene3D" id="3.40.50.1000">
    <property type="entry name" value="HAD superfamily/HAD-like"/>
    <property type="match status" value="1"/>
</dbReference>
<keyword evidence="4" id="KW-0460">Magnesium</keyword>
<dbReference type="PANTHER" id="PTHR43344">
    <property type="entry name" value="PHOSPHOSERINE PHOSPHATASE"/>
    <property type="match status" value="1"/>
</dbReference>
<accession>A0ABY2RH40</accession>
<evidence type="ECO:0000256" key="2">
    <source>
        <dbReference type="ARBA" id="ARBA00022723"/>
    </source>
</evidence>
<keyword evidence="3 5" id="KW-0378">Hydrolase</keyword>
<evidence type="ECO:0000313" key="6">
    <source>
        <dbReference type="Proteomes" id="UP000305109"/>
    </source>
</evidence>
<keyword evidence="2" id="KW-0479">Metal-binding</keyword>
<organism evidence="5 6">
    <name type="scientific">Rhodococcus oryzae</name>
    <dbReference type="NCBI Taxonomy" id="2571143"/>
    <lineage>
        <taxon>Bacteria</taxon>
        <taxon>Bacillati</taxon>
        <taxon>Actinomycetota</taxon>
        <taxon>Actinomycetes</taxon>
        <taxon>Mycobacteriales</taxon>
        <taxon>Nocardiaceae</taxon>
        <taxon>Rhodococcus</taxon>
    </lineage>
</organism>
<dbReference type="PANTHER" id="PTHR43344:SF13">
    <property type="entry name" value="PHOSPHATASE RV3661-RELATED"/>
    <property type="match status" value="1"/>
</dbReference>
<evidence type="ECO:0000313" key="5">
    <source>
        <dbReference type="EMBL" id="TJZ76474.1"/>
    </source>
</evidence>
<name>A0ABY2RH40_9NOCA</name>
<dbReference type="SUPFAM" id="SSF56784">
    <property type="entry name" value="HAD-like"/>
    <property type="match status" value="1"/>
</dbReference>
<protein>
    <submittedName>
        <fullName evidence="5">HAD-IB family hydrolase</fullName>
    </submittedName>
</protein>
<sequence>MTHTGPRPVQVAFFDVDETLITVKSMFAFLEHWLRERGDDGSEYSRLLGALRRASDEGAPREEVNRSYYRTFRGVPLVELEESGRRWYREFESTAAPYYADTVAALRDHRDAGAAIVLLSGSFAPALGPIGEAVGADRIVASRPVTDDQGVLTGEVERPMIGQAKAEAVTSVLDELGVDTGNSYGYGDHDSDLAFLEAVGHPGLRGSDPVLRAHAARGRWRVLGSATTSLAGALPLLAATSTGQRGLR</sequence>
<dbReference type="Gene3D" id="1.20.1440.100">
    <property type="entry name" value="SG protein - dephosphorylation function"/>
    <property type="match status" value="1"/>
</dbReference>
<evidence type="ECO:0000256" key="3">
    <source>
        <dbReference type="ARBA" id="ARBA00022801"/>
    </source>
</evidence>
<dbReference type="InterPro" id="IPR050582">
    <property type="entry name" value="HAD-like_SerB"/>
</dbReference>